<feature type="transmembrane region" description="Helical" evidence="9">
    <location>
        <begin position="100"/>
        <end position="117"/>
    </location>
</feature>
<evidence type="ECO:0000256" key="7">
    <source>
        <dbReference type="ARBA" id="ARBA00023136"/>
    </source>
</evidence>
<reference evidence="10" key="1">
    <citation type="submission" date="2020-08" db="EMBL/GenBank/DDBJ databases">
        <title>Whole genome shotgun sequence of Polymorphospora rubra NBRC 101157.</title>
        <authorList>
            <person name="Komaki H."/>
            <person name="Tamura T."/>
        </authorList>
    </citation>
    <scope>NUCLEOTIDE SEQUENCE</scope>
    <source>
        <strain evidence="10">NBRC 101157</strain>
    </source>
</reference>
<evidence type="ECO:0000256" key="9">
    <source>
        <dbReference type="SAM" id="Phobius"/>
    </source>
</evidence>
<evidence type="ECO:0000313" key="11">
    <source>
        <dbReference type="Proteomes" id="UP000680866"/>
    </source>
</evidence>
<feature type="transmembrane region" description="Helical" evidence="9">
    <location>
        <begin position="346"/>
        <end position="364"/>
    </location>
</feature>
<feature type="transmembrane region" description="Helical" evidence="9">
    <location>
        <begin position="274"/>
        <end position="303"/>
    </location>
</feature>
<feature type="region of interest" description="Disordered" evidence="8">
    <location>
        <begin position="1"/>
        <end position="32"/>
    </location>
</feature>
<keyword evidence="11" id="KW-1185">Reference proteome</keyword>
<dbReference type="CDD" id="cd06550">
    <property type="entry name" value="TM_ABC_iron-siderophores_like"/>
    <property type="match status" value="1"/>
</dbReference>
<keyword evidence="6 9" id="KW-1133">Transmembrane helix</keyword>
<feature type="transmembrane region" description="Helical" evidence="9">
    <location>
        <begin position="37"/>
        <end position="56"/>
    </location>
</feature>
<evidence type="ECO:0000256" key="5">
    <source>
        <dbReference type="ARBA" id="ARBA00022692"/>
    </source>
</evidence>
<keyword evidence="5 9" id="KW-0812">Transmembrane</keyword>
<feature type="transmembrane region" description="Helical" evidence="9">
    <location>
        <begin position="129"/>
        <end position="149"/>
    </location>
</feature>
<dbReference type="EMBL" id="AP023359">
    <property type="protein sequence ID" value="BCJ70279.1"/>
    <property type="molecule type" value="Genomic_DNA"/>
</dbReference>
<organism evidence="10 11">
    <name type="scientific">Polymorphospora rubra</name>
    <dbReference type="NCBI Taxonomy" id="338584"/>
    <lineage>
        <taxon>Bacteria</taxon>
        <taxon>Bacillati</taxon>
        <taxon>Actinomycetota</taxon>
        <taxon>Actinomycetes</taxon>
        <taxon>Micromonosporales</taxon>
        <taxon>Micromonosporaceae</taxon>
        <taxon>Polymorphospora</taxon>
    </lineage>
</organism>
<dbReference type="Gene3D" id="1.10.3470.10">
    <property type="entry name" value="ABC transporter involved in vitamin B12 uptake, BtuC"/>
    <property type="match status" value="1"/>
</dbReference>
<proteinExistence type="inferred from homology"/>
<dbReference type="PANTHER" id="PTHR30472:SF25">
    <property type="entry name" value="ABC TRANSPORTER PERMEASE PROTEIN MJ0876-RELATED"/>
    <property type="match status" value="1"/>
</dbReference>
<feature type="transmembrane region" description="Helical" evidence="9">
    <location>
        <begin position="187"/>
        <end position="208"/>
    </location>
</feature>
<keyword evidence="3" id="KW-0813">Transport</keyword>
<dbReference type="PANTHER" id="PTHR30472">
    <property type="entry name" value="FERRIC ENTEROBACTIN TRANSPORT SYSTEM PERMEASE PROTEIN"/>
    <property type="match status" value="1"/>
</dbReference>
<feature type="transmembrane region" description="Helical" evidence="9">
    <location>
        <begin position="155"/>
        <end position="175"/>
    </location>
</feature>
<accession>A0A810NDY9</accession>
<dbReference type="GO" id="GO:0022857">
    <property type="term" value="F:transmembrane transporter activity"/>
    <property type="evidence" value="ECO:0007669"/>
    <property type="project" value="InterPro"/>
</dbReference>
<evidence type="ECO:0000256" key="3">
    <source>
        <dbReference type="ARBA" id="ARBA00022448"/>
    </source>
</evidence>
<evidence type="ECO:0000256" key="1">
    <source>
        <dbReference type="ARBA" id="ARBA00004651"/>
    </source>
</evidence>
<evidence type="ECO:0000256" key="8">
    <source>
        <dbReference type="SAM" id="MobiDB-lite"/>
    </source>
</evidence>
<name>A0A810NDY9_9ACTN</name>
<evidence type="ECO:0000256" key="6">
    <source>
        <dbReference type="ARBA" id="ARBA00022989"/>
    </source>
</evidence>
<gene>
    <name evidence="10" type="ORF">Prubr_73000</name>
</gene>
<dbReference type="InterPro" id="IPR037294">
    <property type="entry name" value="ABC_BtuC-like"/>
</dbReference>
<comment type="subcellular location">
    <subcellularLocation>
        <location evidence="1">Cell membrane</location>
        <topology evidence="1">Multi-pass membrane protein</topology>
    </subcellularLocation>
</comment>
<dbReference type="GO" id="GO:0033214">
    <property type="term" value="P:siderophore-iron import into cell"/>
    <property type="evidence" value="ECO:0007669"/>
    <property type="project" value="TreeGrafter"/>
</dbReference>
<sequence length="375" mass="38121">MPVNPATDIRQPTAAPPPADTRQPRPTGRPRRRRRGWLLLAGLLGLLALLCLVAAGTGQVRIPPAEVLGSVLHRLGLPIGPTPTAPQGDNALWVVRFPRVTLAVIVGAALGCAGAVMQGVFGNPLAEPGVIGVSSGAAVGAAAVIVTGVSVAGGWTVAAAAFCGGLFTTLLVYALSRSDGRTEVVTLVLTGIAVNAVAGALLGILMFFGDADAVRAVAFWQLGSLAQANWAAVAVTAPCAAVGIAASVAAARRLDLLALGERPARHLGVDVERLRIVMITVTALLAASAVAFTGVISFVGLVVPHLIRMVTGPGHRILVPASALGGAAVVVAGDLVARTLIDYQELPLGVLTALIGGPCFFWLLRRTRARAGGWA</sequence>
<evidence type="ECO:0000256" key="2">
    <source>
        <dbReference type="ARBA" id="ARBA00007935"/>
    </source>
</evidence>
<comment type="similarity">
    <text evidence="2">Belongs to the binding-protein-dependent transport system permease family. FecCD subfamily.</text>
</comment>
<dbReference type="AlphaFoldDB" id="A0A810NDY9"/>
<protein>
    <submittedName>
        <fullName evidence="10">ABC transporter permease</fullName>
    </submittedName>
</protein>
<keyword evidence="4" id="KW-1003">Cell membrane</keyword>
<dbReference type="SUPFAM" id="SSF81345">
    <property type="entry name" value="ABC transporter involved in vitamin B12 uptake, BtuC"/>
    <property type="match status" value="1"/>
</dbReference>
<dbReference type="InterPro" id="IPR000522">
    <property type="entry name" value="ABC_transptr_permease_BtuC"/>
</dbReference>
<keyword evidence="7 9" id="KW-0472">Membrane</keyword>
<dbReference type="FunFam" id="1.10.3470.10:FF:000001">
    <property type="entry name" value="Vitamin B12 ABC transporter permease BtuC"/>
    <property type="match status" value="1"/>
</dbReference>
<dbReference type="Proteomes" id="UP000680866">
    <property type="component" value="Chromosome"/>
</dbReference>
<dbReference type="Pfam" id="PF01032">
    <property type="entry name" value="FecCD"/>
    <property type="match status" value="1"/>
</dbReference>
<dbReference type="KEGG" id="pry:Prubr_73000"/>
<feature type="transmembrane region" description="Helical" evidence="9">
    <location>
        <begin position="228"/>
        <end position="254"/>
    </location>
</feature>
<evidence type="ECO:0000256" key="4">
    <source>
        <dbReference type="ARBA" id="ARBA00022475"/>
    </source>
</evidence>
<dbReference type="GO" id="GO:0005886">
    <property type="term" value="C:plasma membrane"/>
    <property type="evidence" value="ECO:0007669"/>
    <property type="project" value="UniProtKB-SubCell"/>
</dbReference>
<evidence type="ECO:0000313" key="10">
    <source>
        <dbReference type="EMBL" id="BCJ70279.1"/>
    </source>
</evidence>